<proteinExistence type="predicted"/>
<organism evidence="2">
    <name type="scientific">marine sediment metagenome</name>
    <dbReference type="NCBI Taxonomy" id="412755"/>
    <lineage>
        <taxon>unclassified sequences</taxon>
        <taxon>metagenomes</taxon>
        <taxon>ecological metagenomes</taxon>
    </lineage>
</organism>
<evidence type="ECO:0000313" key="2">
    <source>
        <dbReference type="EMBL" id="KKN63874.1"/>
    </source>
</evidence>
<feature type="region of interest" description="Disordered" evidence="1">
    <location>
        <begin position="1"/>
        <end position="36"/>
    </location>
</feature>
<dbReference type="AlphaFoldDB" id="A0A0F9SA31"/>
<evidence type="ECO:0000256" key="1">
    <source>
        <dbReference type="SAM" id="MobiDB-lite"/>
    </source>
</evidence>
<reference evidence="2" key="1">
    <citation type="journal article" date="2015" name="Nature">
        <title>Complex archaea that bridge the gap between prokaryotes and eukaryotes.</title>
        <authorList>
            <person name="Spang A."/>
            <person name="Saw J.H."/>
            <person name="Jorgensen S.L."/>
            <person name="Zaremba-Niedzwiedzka K."/>
            <person name="Martijn J."/>
            <person name="Lind A.E."/>
            <person name="van Eijk R."/>
            <person name="Schleper C."/>
            <person name="Guy L."/>
            <person name="Ettema T.J."/>
        </authorList>
    </citation>
    <scope>NUCLEOTIDE SEQUENCE</scope>
</reference>
<accession>A0A0F9SA31</accession>
<name>A0A0F9SA31_9ZZZZ</name>
<comment type="caution">
    <text evidence="2">The sequence shown here is derived from an EMBL/GenBank/DDBJ whole genome shotgun (WGS) entry which is preliminary data.</text>
</comment>
<gene>
    <name evidence="2" type="ORF">LCGC14_0497520</name>
</gene>
<sequence length="53" mass="6107">MGPEPPLKSVTASLDASPENKWGRKKKVRRKKRKWLKKPSSDIIQFELSRVSS</sequence>
<dbReference type="EMBL" id="LAZR01000576">
    <property type="protein sequence ID" value="KKN63874.1"/>
    <property type="molecule type" value="Genomic_DNA"/>
</dbReference>
<protein>
    <submittedName>
        <fullName evidence="2">Uncharacterized protein</fullName>
    </submittedName>
</protein>
<feature type="compositionally biased region" description="Basic residues" evidence="1">
    <location>
        <begin position="23"/>
        <end position="36"/>
    </location>
</feature>